<evidence type="ECO:0000313" key="2">
    <source>
        <dbReference type="Proteomes" id="UP000287033"/>
    </source>
</evidence>
<sequence>MTDEWKIPCMTKISCSPVCSTLDQVKEGRQKLGGADRVRIGAKINKEAKEMRKSDNDGWSLRTECCAVVSGADKMNLYEIKLSLFHFAKCDGSFVCDRKTDSAEGTIL</sequence>
<evidence type="ECO:0000313" key="1">
    <source>
        <dbReference type="EMBL" id="GCC17885.1"/>
    </source>
</evidence>
<gene>
    <name evidence="1" type="ORF">chiPu_0017717</name>
</gene>
<accession>A0A401RIB1</accession>
<name>A0A401RIB1_CHIPU</name>
<dbReference type="AlphaFoldDB" id="A0A401RIB1"/>
<organism evidence="1 2">
    <name type="scientific">Chiloscyllium punctatum</name>
    <name type="common">Brownbanded bambooshark</name>
    <name type="synonym">Hemiscyllium punctatum</name>
    <dbReference type="NCBI Taxonomy" id="137246"/>
    <lineage>
        <taxon>Eukaryota</taxon>
        <taxon>Metazoa</taxon>
        <taxon>Chordata</taxon>
        <taxon>Craniata</taxon>
        <taxon>Vertebrata</taxon>
        <taxon>Chondrichthyes</taxon>
        <taxon>Elasmobranchii</taxon>
        <taxon>Galeomorphii</taxon>
        <taxon>Galeoidea</taxon>
        <taxon>Orectolobiformes</taxon>
        <taxon>Hemiscylliidae</taxon>
        <taxon>Chiloscyllium</taxon>
    </lineage>
</organism>
<dbReference type="Proteomes" id="UP000287033">
    <property type="component" value="Unassembled WGS sequence"/>
</dbReference>
<proteinExistence type="predicted"/>
<protein>
    <submittedName>
        <fullName evidence="1">Uncharacterized protein</fullName>
    </submittedName>
</protein>
<keyword evidence="2" id="KW-1185">Reference proteome</keyword>
<reference evidence="1 2" key="1">
    <citation type="journal article" date="2018" name="Nat. Ecol. Evol.">
        <title>Shark genomes provide insights into elasmobranch evolution and the origin of vertebrates.</title>
        <authorList>
            <person name="Hara Y"/>
            <person name="Yamaguchi K"/>
            <person name="Onimaru K"/>
            <person name="Kadota M"/>
            <person name="Koyanagi M"/>
            <person name="Keeley SD"/>
            <person name="Tatsumi K"/>
            <person name="Tanaka K"/>
            <person name="Motone F"/>
            <person name="Kageyama Y"/>
            <person name="Nozu R"/>
            <person name="Adachi N"/>
            <person name="Nishimura O"/>
            <person name="Nakagawa R"/>
            <person name="Tanegashima C"/>
            <person name="Kiyatake I"/>
            <person name="Matsumoto R"/>
            <person name="Murakumo K"/>
            <person name="Nishida K"/>
            <person name="Terakita A"/>
            <person name="Kuratani S"/>
            <person name="Sato K"/>
            <person name="Hyodo S Kuraku.S."/>
        </authorList>
    </citation>
    <scope>NUCLEOTIDE SEQUENCE [LARGE SCALE GENOMIC DNA]</scope>
</reference>
<comment type="caution">
    <text evidence="1">The sequence shown here is derived from an EMBL/GenBank/DDBJ whole genome shotgun (WGS) entry which is preliminary data.</text>
</comment>
<dbReference type="EMBL" id="BEZZ01001357">
    <property type="protein sequence ID" value="GCC17885.1"/>
    <property type="molecule type" value="Genomic_DNA"/>
</dbReference>